<keyword evidence="3" id="KW-0804">Transcription</keyword>
<dbReference type="Gene3D" id="1.10.10.10">
    <property type="entry name" value="Winged helix-like DNA-binding domain superfamily/Winged helix DNA-binding domain"/>
    <property type="match status" value="2"/>
</dbReference>
<reference evidence="5 6" key="1">
    <citation type="submission" date="2019-03" db="EMBL/GenBank/DDBJ databases">
        <title>Draft genome sequences of novel Actinobacteria.</title>
        <authorList>
            <person name="Sahin N."/>
            <person name="Ay H."/>
            <person name="Saygin H."/>
        </authorList>
    </citation>
    <scope>NUCLEOTIDE SEQUENCE [LARGE SCALE GENOMIC DNA]</scope>
    <source>
        <strain evidence="5 6">16K309</strain>
    </source>
</reference>
<keyword evidence="2" id="KW-0238">DNA-binding</keyword>
<dbReference type="OrthoDB" id="4050641at2"/>
<dbReference type="GO" id="GO:0043565">
    <property type="term" value="F:sequence-specific DNA binding"/>
    <property type="evidence" value="ECO:0007669"/>
    <property type="project" value="InterPro"/>
</dbReference>
<keyword evidence="6" id="KW-1185">Reference proteome</keyword>
<name>A0A4R4V2H9_9PSEU</name>
<dbReference type="Gene3D" id="3.30.70.920">
    <property type="match status" value="2"/>
</dbReference>
<dbReference type="EMBL" id="SMKS01000118">
    <property type="protein sequence ID" value="TDC98790.1"/>
    <property type="molecule type" value="Genomic_DNA"/>
</dbReference>
<dbReference type="InterPro" id="IPR019888">
    <property type="entry name" value="Tscrpt_reg_AsnC-like"/>
</dbReference>
<dbReference type="InterPro" id="IPR000485">
    <property type="entry name" value="AsnC-type_HTH_dom"/>
</dbReference>
<dbReference type="SUPFAM" id="SSF46785">
    <property type="entry name" value="Winged helix' DNA-binding domain"/>
    <property type="match status" value="2"/>
</dbReference>
<dbReference type="InterPro" id="IPR019887">
    <property type="entry name" value="Tscrpt_reg_AsnC/Lrp_C"/>
</dbReference>
<dbReference type="GO" id="GO:0043200">
    <property type="term" value="P:response to amino acid"/>
    <property type="evidence" value="ECO:0007669"/>
    <property type="project" value="TreeGrafter"/>
</dbReference>
<evidence type="ECO:0000259" key="4">
    <source>
        <dbReference type="PROSITE" id="PS50956"/>
    </source>
</evidence>
<dbReference type="PRINTS" id="PR00033">
    <property type="entry name" value="HTHASNC"/>
</dbReference>
<evidence type="ECO:0000256" key="2">
    <source>
        <dbReference type="ARBA" id="ARBA00023125"/>
    </source>
</evidence>
<dbReference type="InterPro" id="IPR011991">
    <property type="entry name" value="ArsR-like_HTH"/>
</dbReference>
<dbReference type="PROSITE" id="PS00519">
    <property type="entry name" value="HTH_ASNC_1"/>
    <property type="match status" value="1"/>
</dbReference>
<dbReference type="PROSITE" id="PS50956">
    <property type="entry name" value="HTH_ASNC_2"/>
    <property type="match status" value="1"/>
</dbReference>
<sequence length="351" mass="38518">MQDSFSLDELDLALVNAVQIAPRASWQVIGSVVGVDASTVARRWQRITERGLVWVTAHARIATPSEFVLGCVEIHCRPDERDRLALQLARMPQVVSVHQVGSGRDLLVLLNSRSLPALSRFVLDELSHRSGVRRTSVHAATAIFGEGGHWRLDALSPAQRAELARYALPRGRQGVLTEQDRALMVALSIDARRPVSELAAETGTSVSTARRRLARLVDQGLVSIRCEVAQGLTGWPVSAILWANVPAGELAEVGRSLAKLSEVRFCAAVTGERNLVVIVWLRSPEDCQRVEERLAVYLPSLVLAERAITLRQPKRQSRLLDDVGRSTEVVPTDPWADLGLPDDRMPAGVGW</sequence>
<dbReference type="InterPro" id="IPR036388">
    <property type="entry name" value="WH-like_DNA-bd_sf"/>
</dbReference>
<dbReference type="InterPro" id="IPR019885">
    <property type="entry name" value="Tscrpt_reg_HTH_AsnC-type_CS"/>
</dbReference>
<accession>A0A4R4V2H9</accession>
<dbReference type="AlphaFoldDB" id="A0A4R4V2H9"/>
<dbReference type="Pfam" id="PF01037">
    <property type="entry name" value="AsnC_trans_reg"/>
    <property type="match status" value="2"/>
</dbReference>
<dbReference type="RefSeq" id="WP_132679878.1">
    <property type="nucleotide sequence ID" value="NZ_SMKS01000118.1"/>
</dbReference>
<dbReference type="Proteomes" id="UP000295674">
    <property type="component" value="Unassembled WGS sequence"/>
</dbReference>
<evidence type="ECO:0000256" key="3">
    <source>
        <dbReference type="ARBA" id="ARBA00023163"/>
    </source>
</evidence>
<dbReference type="SMART" id="SM00344">
    <property type="entry name" value="HTH_ASNC"/>
    <property type="match status" value="2"/>
</dbReference>
<organism evidence="5 6">
    <name type="scientific">Saccharopolyspora terrae</name>
    <dbReference type="NCBI Taxonomy" id="2530384"/>
    <lineage>
        <taxon>Bacteria</taxon>
        <taxon>Bacillati</taxon>
        <taxon>Actinomycetota</taxon>
        <taxon>Actinomycetes</taxon>
        <taxon>Pseudonocardiales</taxon>
        <taxon>Pseudonocardiaceae</taxon>
        <taxon>Saccharopolyspora</taxon>
    </lineage>
</organism>
<dbReference type="GO" id="GO:0005829">
    <property type="term" value="C:cytosol"/>
    <property type="evidence" value="ECO:0007669"/>
    <property type="project" value="TreeGrafter"/>
</dbReference>
<dbReference type="PANTHER" id="PTHR30154:SF34">
    <property type="entry name" value="TRANSCRIPTIONAL REGULATOR AZLB"/>
    <property type="match status" value="1"/>
</dbReference>
<dbReference type="SUPFAM" id="SSF54909">
    <property type="entry name" value="Dimeric alpha+beta barrel"/>
    <property type="match status" value="2"/>
</dbReference>
<dbReference type="PANTHER" id="PTHR30154">
    <property type="entry name" value="LEUCINE-RESPONSIVE REGULATORY PROTEIN"/>
    <property type="match status" value="1"/>
</dbReference>
<proteinExistence type="predicted"/>
<comment type="caution">
    <text evidence="5">The sequence shown here is derived from an EMBL/GenBank/DDBJ whole genome shotgun (WGS) entry which is preliminary data.</text>
</comment>
<dbReference type="CDD" id="cd00090">
    <property type="entry name" value="HTH_ARSR"/>
    <property type="match status" value="1"/>
</dbReference>
<protein>
    <submittedName>
        <fullName evidence="5">Lrp/AsnC family transcriptional regulator</fullName>
    </submittedName>
</protein>
<dbReference type="InterPro" id="IPR011008">
    <property type="entry name" value="Dimeric_a/b-barrel"/>
</dbReference>
<evidence type="ECO:0000313" key="5">
    <source>
        <dbReference type="EMBL" id="TDC98790.1"/>
    </source>
</evidence>
<evidence type="ECO:0000313" key="6">
    <source>
        <dbReference type="Proteomes" id="UP000295674"/>
    </source>
</evidence>
<keyword evidence="1" id="KW-0805">Transcription regulation</keyword>
<evidence type="ECO:0000256" key="1">
    <source>
        <dbReference type="ARBA" id="ARBA00023015"/>
    </source>
</evidence>
<gene>
    <name evidence="5" type="ORF">E1181_30555</name>
</gene>
<dbReference type="InterPro" id="IPR036390">
    <property type="entry name" value="WH_DNA-bd_sf"/>
</dbReference>
<dbReference type="Pfam" id="PF13404">
    <property type="entry name" value="HTH_AsnC-type"/>
    <property type="match status" value="2"/>
</dbReference>
<feature type="domain" description="HTH asnC-type" evidence="4">
    <location>
        <begin position="176"/>
        <end position="236"/>
    </location>
</feature>